<dbReference type="GO" id="GO:0000774">
    <property type="term" value="F:adenyl-nucleotide exchange factor activity"/>
    <property type="evidence" value="ECO:0007669"/>
    <property type="project" value="InterPro"/>
</dbReference>
<evidence type="ECO:0000256" key="4">
    <source>
        <dbReference type="RuleBase" id="RU004478"/>
    </source>
</evidence>
<keyword evidence="3" id="KW-0346">Stress response</keyword>
<evidence type="ECO:0000256" key="5">
    <source>
        <dbReference type="SAM" id="Coils"/>
    </source>
</evidence>
<dbReference type="GO" id="GO:0006457">
    <property type="term" value="P:protein folding"/>
    <property type="evidence" value="ECO:0007669"/>
    <property type="project" value="InterPro"/>
</dbReference>
<dbReference type="PRINTS" id="PR00773">
    <property type="entry name" value="GRPEPROTEIN"/>
</dbReference>
<dbReference type="InterPro" id="IPR009012">
    <property type="entry name" value="GrpE_head"/>
</dbReference>
<dbReference type="SUPFAM" id="SSF58014">
    <property type="entry name" value="Coiled-coil domain of nucleotide exchange factor GrpE"/>
    <property type="match status" value="1"/>
</dbReference>
<protein>
    <recommendedName>
        <fullName evidence="3">Protein GrpE</fullName>
    </recommendedName>
    <alternativeName>
        <fullName evidence="3">HSP-70 cofactor</fullName>
    </alternativeName>
</protein>
<evidence type="ECO:0000256" key="1">
    <source>
        <dbReference type="ARBA" id="ARBA00009054"/>
    </source>
</evidence>
<dbReference type="GO" id="GO:0051082">
    <property type="term" value="F:unfolded protein binding"/>
    <property type="evidence" value="ECO:0007669"/>
    <property type="project" value="TreeGrafter"/>
</dbReference>
<dbReference type="GO" id="GO:0005737">
    <property type="term" value="C:cytoplasm"/>
    <property type="evidence" value="ECO:0007669"/>
    <property type="project" value="UniProtKB-SubCell"/>
</dbReference>
<dbReference type="Proteomes" id="UP000229966">
    <property type="component" value="Unassembled WGS sequence"/>
</dbReference>
<dbReference type="Gene3D" id="3.90.20.20">
    <property type="match status" value="1"/>
</dbReference>
<dbReference type="PANTHER" id="PTHR21237:SF23">
    <property type="entry name" value="GRPE PROTEIN HOMOLOG, MITOCHONDRIAL"/>
    <property type="match status" value="1"/>
</dbReference>
<dbReference type="InterPro" id="IPR000740">
    <property type="entry name" value="GrpE"/>
</dbReference>
<keyword evidence="5" id="KW-0175">Coiled coil</keyword>
<dbReference type="SUPFAM" id="SSF51064">
    <property type="entry name" value="Head domain of nucleotide exchange factor GrpE"/>
    <property type="match status" value="1"/>
</dbReference>
<comment type="subunit">
    <text evidence="3">Homodimer.</text>
</comment>
<comment type="similarity">
    <text evidence="1 3 4">Belongs to the GrpE family.</text>
</comment>
<dbReference type="InterPro" id="IPR013805">
    <property type="entry name" value="GrpE_CC"/>
</dbReference>
<organism evidence="6 7">
    <name type="scientific">Candidatus Berkelbacteria bacterium CG03_land_8_20_14_0_80_40_36</name>
    <dbReference type="NCBI Taxonomy" id="1974509"/>
    <lineage>
        <taxon>Bacteria</taxon>
        <taxon>Candidatus Berkelbacteria</taxon>
    </lineage>
</organism>
<sequence length="149" mass="17210">MQKITRKKIKKDVCEEKNRELTNALQRERADFENFRKRMENEKADIFKFVNENLILELLPVLDNFTRSLEHTKHLDGTPHQEGLKLIKKQLEEVLKNNGLTKIEVKKGDVFDPAICEAVSGTGDIIAEIVLVGYRLNDKIIRAVKVVLK</sequence>
<comment type="subcellular location">
    <subcellularLocation>
        <location evidence="3">Cytoplasm</location>
    </subcellularLocation>
</comment>
<dbReference type="GO" id="GO:0051087">
    <property type="term" value="F:protein-folding chaperone binding"/>
    <property type="evidence" value="ECO:0007669"/>
    <property type="project" value="InterPro"/>
</dbReference>
<dbReference type="AlphaFoldDB" id="A0A2M7CIT9"/>
<feature type="coiled-coil region" evidence="5">
    <location>
        <begin position="11"/>
        <end position="45"/>
    </location>
</feature>
<accession>A0A2M7CIT9</accession>
<evidence type="ECO:0000313" key="7">
    <source>
        <dbReference type="Proteomes" id="UP000229966"/>
    </source>
</evidence>
<comment type="caution">
    <text evidence="6">The sequence shown here is derived from an EMBL/GenBank/DDBJ whole genome shotgun (WGS) entry which is preliminary data.</text>
</comment>
<proteinExistence type="inferred from homology"/>
<dbReference type="PANTHER" id="PTHR21237">
    <property type="entry name" value="GRPE PROTEIN"/>
    <property type="match status" value="1"/>
</dbReference>
<dbReference type="CDD" id="cd00446">
    <property type="entry name" value="GrpE"/>
    <property type="match status" value="1"/>
</dbReference>
<evidence type="ECO:0000313" key="6">
    <source>
        <dbReference type="EMBL" id="PIV25548.1"/>
    </source>
</evidence>
<keyword evidence="2 3" id="KW-0143">Chaperone</keyword>
<dbReference type="EMBL" id="PEUM01000026">
    <property type="protein sequence ID" value="PIV25548.1"/>
    <property type="molecule type" value="Genomic_DNA"/>
</dbReference>
<dbReference type="Pfam" id="PF01025">
    <property type="entry name" value="GrpE"/>
    <property type="match status" value="1"/>
</dbReference>
<dbReference type="HAMAP" id="MF_01151">
    <property type="entry name" value="GrpE"/>
    <property type="match status" value="1"/>
</dbReference>
<dbReference type="GO" id="GO:0042803">
    <property type="term" value="F:protein homodimerization activity"/>
    <property type="evidence" value="ECO:0007669"/>
    <property type="project" value="InterPro"/>
</dbReference>
<reference evidence="7" key="1">
    <citation type="submission" date="2017-09" db="EMBL/GenBank/DDBJ databases">
        <title>Depth-based differentiation of microbial function through sediment-hosted aquifers and enrichment of novel symbionts in the deep terrestrial subsurface.</title>
        <authorList>
            <person name="Probst A.J."/>
            <person name="Ladd B."/>
            <person name="Jarett J.K."/>
            <person name="Geller-Mcgrath D.E."/>
            <person name="Sieber C.M.K."/>
            <person name="Emerson J.B."/>
            <person name="Anantharaman K."/>
            <person name="Thomas B.C."/>
            <person name="Malmstrom R."/>
            <person name="Stieglmeier M."/>
            <person name="Klingl A."/>
            <person name="Woyke T."/>
            <person name="Ryan C.M."/>
            <person name="Banfield J.F."/>
        </authorList>
    </citation>
    <scope>NUCLEOTIDE SEQUENCE [LARGE SCALE GENOMIC DNA]</scope>
</reference>
<evidence type="ECO:0000256" key="2">
    <source>
        <dbReference type="ARBA" id="ARBA00023186"/>
    </source>
</evidence>
<evidence type="ECO:0000256" key="3">
    <source>
        <dbReference type="HAMAP-Rule" id="MF_01151"/>
    </source>
</evidence>
<gene>
    <name evidence="3 6" type="primary">grpE</name>
    <name evidence="6" type="ORF">COS38_01035</name>
</gene>
<keyword evidence="3" id="KW-0963">Cytoplasm</keyword>
<comment type="function">
    <text evidence="3">Participates actively in the response to hyperosmotic and heat shock by preventing the aggregation of stress-denatured proteins, in association with DnaK and GrpE. It is the nucleotide exchange factor for DnaK and may function as a thermosensor. Unfolded proteins bind initially to DnaJ; upon interaction with the DnaJ-bound protein, DnaK hydrolyzes its bound ATP, resulting in the formation of a stable complex. GrpE releases ADP from DnaK; ATP binding to DnaK triggers the release of the substrate protein, thus completing the reaction cycle. Several rounds of ATP-dependent interactions between DnaJ, DnaK and GrpE are required for fully efficient folding.</text>
</comment>
<dbReference type="Gene3D" id="2.30.22.10">
    <property type="entry name" value="Head domain of nucleotide exchange factor GrpE"/>
    <property type="match status" value="1"/>
</dbReference>
<name>A0A2M7CIT9_9BACT</name>